<dbReference type="Proteomes" id="UP000827092">
    <property type="component" value="Unassembled WGS sequence"/>
</dbReference>
<reference evidence="1 2" key="1">
    <citation type="journal article" date="2022" name="Nat. Ecol. Evol.">
        <title>A masculinizing supergene underlies an exaggerated male reproductive morph in a spider.</title>
        <authorList>
            <person name="Hendrickx F."/>
            <person name="De Corte Z."/>
            <person name="Sonet G."/>
            <person name="Van Belleghem S.M."/>
            <person name="Kostlbacher S."/>
            <person name="Vangestel C."/>
        </authorList>
    </citation>
    <scope>NUCLEOTIDE SEQUENCE [LARGE SCALE GENOMIC DNA]</scope>
    <source>
        <strain evidence="1">W744_W776</strain>
    </source>
</reference>
<dbReference type="EMBL" id="JAFNEN010001470">
    <property type="protein sequence ID" value="KAG8173843.1"/>
    <property type="molecule type" value="Genomic_DNA"/>
</dbReference>
<accession>A0AAV6TQ01</accession>
<gene>
    <name evidence="1" type="ORF">JTE90_016332</name>
</gene>
<name>A0AAV6TQ01_9ARAC</name>
<proteinExistence type="predicted"/>
<comment type="caution">
    <text evidence="1">The sequence shown here is derived from an EMBL/GenBank/DDBJ whole genome shotgun (WGS) entry which is preliminary data.</text>
</comment>
<evidence type="ECO:0000313" key="1">
    <source>
        <dbReference type="EMBL" id="KAG8173843.1"/>
    </source>
</evidence>
<evidence type="ECO:0000313" key="2">
    <source>
        <dbReference type="Proteomes" id="UP000827092"/>
    </source>
</evidence>
<sequence>MATECLDYKALILQLLRQKKYPVLQGFVVIDIHYKLIPEDAPSQITHSFDQRVIQNPLHAWKTHITPHRIPYLVNHSPMFYMHETNQLDNITNLPYDCQRVKLSRGYVDAIRNVPSQTFEEEIYHFITLLNFDVPTLAFLLDRNIMTCTRLLPQFIRLWVNRYEERSMSVPVDTRLSACFGPSVERDIIPVRVLRGKLAPCTSSSTLLSLTMITKPSCMTPFRTYGITVPNTKPWYLWPTIRWKIPSLSNSILDRGDSGIFHYHLCQTHGIDANRRNSGTRALYLGTRVWVN</sequence>
<protein>
    <submittedName>
        <fullName evidence="1">Uncharacterized protein</fullName>
    </submittedName>
</protein>
<organism evidence="1 2">
    <name type="scientific">Oedothorax gibbosus</name>
    <dbReference type="NCBI Taxonomy" id="931172"/>
    <lineage>
        <taxon>Eukaryota</taxon>
        <taxon>Metazoa</taxon>
        <taxon>Ecdysozoa</taxon>
        <taxon>Arthropoda</taxon>
        <taxon>Chelicerata</taxon>
        <taxon>Arachnida</taxon>
        <taxon>Araneae</taxon>
        <taxon>Araneomorphae</taxon>
        <taxon>Entelegynae</taxon>
        <taxon>Araneoidea</taxon>
        <taxon>Linyphiidae</taxon>
        <taxon>Erigoninae</taxon>
        <taxon>Oedothorax</taxon>
    </lineage>
</organism>
<keyword evidence="2" id="KW-1185">Reference proteome</keyword>
<dbReference type="AlphaFoldDB" id="A0AAV6TQ01"/>